<sequence length="91" mass="10571">MNEKVKLIMKLTFNILLFLMGSSALCWYFFIIIYSGVFEDISIIKTYYCMNTLANVILKCVFGGSLFMVIQHSTLKILDDVITQIRLLIKY</sequence>
<keyword evidence="3" id="KW-1185">Reference proteome</keyword>
<reference evidence="2 3" key="1">
    <citation type="submission" date="2021-05" db="EMBL/GenBank/DDBJ databases">
        <title>Complete Genome Sequence of Latilactobacillus sp. Strain WDN19, a High D-Aspartate-producing Lactic Acid Bacterium Isolated from a Japanese Pickle.</title>
        <authorList>
            <person name="Kajitani K."/>
            <person name="Takahashi S."/>
        </authorList>
    </citation>
    <scope>NUCLEOTIDE SEQUENCE [LARGE SCALE GENOMIC DNA]</scope>
    <source>
        <strain evidence="2 3">WDN19</strain>
        <plasmid evidence="2 3">WDN19_con2</plasmid>
    </source>
</reference>
<dbReference type="EMBL" id="AP024686">
    <property type="protein sequence ID" value="BCX31527.1"/>
    <property type="molecule type" value="Genomic_DNA"/>
</dbReference>
<accession>A0ABM7QWR1</accession>
<keyword evidence="1" id="KW-1133">Transmembrane helix</keyword>
<organism evidence="2 3">
    <name type="scientific">Latilactobacillus curvatus</name>
    <name type="common">Lactobacillus curvatus</name>
    <dbReference type="NCBI Taxonomy" id="28038"/>
    <lineage>
        <taxon>Bacteria</taxon>
        <taxon>Bacillati</taxon>
        <taxon>Bacillota</taxon>
        <taxon>Bacilli</taxon>
        <taxon>Lactobacillales</taxon>
        <taxon>Lactobacillaceae</taxon>
        <taxon>Latilactobacillus</taxon>
    </lineage>
</organism>
<feature type="transmembrane region" description="Helical" evidence="1">
    <location>
        <begin position="53"/>
        <end position="70"/>
    </location>
</feature>
<keyword evidence="2" id="KW-0614">Plasmid</keyword>
<keyword evidence="1" id="KW-0472">Membrane</keyword>
<evidence type="ECO:0000313" key="2">
    <source>
        <dbReference type="EMBL" id="BCX31527.1"/>
    </source>
</evidence>
<dbReference type="Proteomes" id="UP000825100">
    <property type="component" value="Plasmid WDN19_con2"/>
</dbReference>
<name>A0ABM7QWR1_LATCU</name>
<protein>
    <submittedName>
        <fullName evidence="2">Uncharacterized protein</fullName>
    </submittedName>
</protein>
<gene>
    <name evidence="2" type="ORF">LTWDN19_20940</name>
</gene>
<feature type="transmembrane region" description="Helical" evidence="1">
    <location>
        <begin position="12"/>
        <end position="33"/>
    </location>
</feature>
<proteinExistence type="predicted"/>
<geneLocation type="plasmid" evidence="2 3">
    <name>WDN19_con2</name>
</geneLocation>
<evidence type="ECO:0000313" key="3">
    <source>
        <dbReference type="Proteomes" id="UP000825100"/>
    </source>
</evidence>
<evidence type="ECO:0000256" key="1">
    <source>
        <dbReference type="SAM" id="Phobius"/>
    </source>
</evidence>
<keyword evidence="1" id="KW-0812">Transmembrane</keyword>